<dbReference type="HOGENOM" id="CLU_027870_3_0_6"/>
<reference evidence="2" key="1">
    <citation type="submission" date="2007-09" db="EMBL/GenBank/DDBJ databases">
        <title>Complete sequence of plasmid of Serratia proteamaculans 568.</title>
        <authorList>
            <consortium name="US DOE Joint Genome Institute"/>
            <person name="Copeland A."/>
            <person name="Lucas S."/>
            <person name="Lapidus A."/>
            <person name="Barry K."/>
            <person name="Glavina del Rio T."/>
            <person name="Dalin E."/>
            <person name="Tice H."/>
            <person name="Pitluck S."/>
            <person name="Chain P."/>
            <person name="Malfatti S."/>
            <person name="Shin M."/>
            <person name="Vergez L."/>
            <person name="Schmutz J."/>
            <person name="Larimer F."/>
            <person name="Land M."/>
            <person name="Hauser L."/>
            <person name="Kyrpides N."/>
            <person name="Kim E."/>
            <person name="Taghavi S."/>
            <person name="Newman L."/>
            <person name="Vangronsveld J."/>
            <person name="van der Lelie D."/>
            <person name="Richardson P."/>
        </authorList>
    </citation>
    <scope>NUCLEOTIDE SEQUENCE [LARGE SCALE GENOMIC DNA]</scope>
    <source>
        <strain evidence="2">568</strain>
        <plasmid evidence="2">pSPRO01</plasmid>
    </source>
</reference>
<dbReference type="eggNOG" id="COG5511">
    <property type="taxonomic scope" value="Bacteria"/>
</dbReference>
<protein>
    <submittedName>
        <fullName evidence="2">Phage portal protein, lambda family</fullName>
    </submittedName>
</protein>
<dbReference type="EMBL" id="CP000827">
    <property type="protein sequence ID" value="ABV44013.1"/>
    <property type="molecule type" value="Genomic_DNA"/>
</dbReference>
<dbReference type="InterPro" id="IPR006429">
    <property type="entry name" value="Phage_lambda_portal"/>
</dbReference>
<sequence>MNIIDRLIAPFSPATALKRSADRMKLTALEGVKNLGYSRHGASKSKKSLLGWFSRAGSPDEDITKNLGTLRERSRDLYMGVPLATGALKTVRTNVIGSGLKLNANIDAEYLGLSPEEARAWEKQTEREFKLWAGKTDCDAARMCTFGQLQGLALLSALMSGDVFAMLPVVPRKGSPYDLRVYLIEGDRVCNPEDRTVTDTYGGVEVGTYGDPVAYWIAKDHPGSTDKLKREWTKVPVFGKKTGRRNVLHIVQDFERPGQRRATPLLAPVIESLKQLGRYTDAELVAAVVSGLFTVFIKSESPDSTIGEGGIPQYEQIDNHDENTVEMGNGSIVGLAENESVETANPGRPNTAFDGFVMSISRQIGAALEIPHELLIKHFTSSYSASRAALLEAWKMFRMRREWMVQGFCQPIYEDWLAEAVAKGRVHAPGFFSSPEIRAAWCGAQWYGPSQGQLDPLKEVNAAKVRVEECFSTRERETAELTGASFEENLPVRAQEEAMMKRHNLTVSTTKVAEPREEKEDKEE</sequence>
<organism evidence="2">
    <name type="scientific">Serratia proteamaculans (strain 568)</name>
    <dbReference type="NCBI Taxonomy" id="399741"/>
    <lineage>
        <taxon>Bacteria</taxon>
        <taxon>Pseudomonadati</taxon>
        <taxon>Pseudomonadota</taxon>
        <taxon>Gammaproteobacteria</taxon>
        <taxon>Enterobacterales</taxon>
        <taxon>Yersiniaceae</taxon>
        <taxon>Serratia</taxon>
    </lineage>
</organism>
<feature type="compositionally biased region" description="Basic and acidic residues" evidence="1">
    <location>
        <begin position="513"/>
        <end position="524"/>
    </location>
</feature>
<evidence type="ECO:0000313" key="2">
    <source>
        <dbReference type="EMBL" id="ABV44013.1"/>
    </source>
</evidence>
<geneLocation type="plasmid" evidence="2">
    <name>pSPRO01</name>
</geneLocation>
<dbReference type="OrthoDB" id="622132at2"/>
<feature type="region of interest" description="Disordered" evidence="1">
    <location>
        <begin position="501"/>
        <end position="524"/>
    </location>
</feature>
<name>A8GLM3_SERP5</name>
<keyword evidence="2" id="KW-0614">Plasmid</keyword>
<dbReference type="GO" id="GO:0005198">
    <property type="term" value="F:structural molecule activity"/>
    <property type="evidence" value="ECO:0007669"/>
    <property type="project" value="InterPro"/>
</dbReference>
<dbReference type="AlphaFoldDB" id="A8GLM3"/>
<dbReference type="GO" id="GO:0019068">
    <property type="term" value="P:virion assembly"/>
    <property type="evidence" value="ECO:0007669"/>
    <property type="project" value="InterPro"/>
</dbReference>
<dbReference type="KEGG" id="spe:Spro_4921"/>
<evidence type="ECO:0000256" key="1">
    <source>
        <dbReference type="SAM" id="MobiDB-lite"/>
    </source>
</evidence>
<dbReference type="NCBIfam" id="TIGR01539">
    <property type="entry name" value="portal_lambda"/>
    <property type="match status" value="1"/>
</dbReference>
<proteinExistence type="predicted"/>
<accession>A8GLM3</accession>
<dbReference type="Pfam" id="PF05136">
    <property type="entry name" value="Phage_portal_2"/>
    <property type="match status" value="1"/>
</dbReference>
<gene>
    <name evidence="2" type="ordered locus">Spro_4921</name>
</gene>